<dbReference type="Proteomes" id="UP001342418">
    <property type="component" value="Chromosome"/>
</dbReference>
<gene>
    <name evidence="2" type="ORF">NTH_00143</name>
</gene>
<reference evidence="2 3" key="1">
    <citation type="submission" date="2018-07" db="EMBL/GenBank/DDBJ databases">
        <title>Genome sequence of Nitratireductor thuwali#1536.</title>
        <authorList>
            <person name="Michoud G."/>
            <person name="Merlino G."/>
            <person name="Sefrji F.O."/>
            <person name="Daffonchio D."/>
        </authorList>
    </citation>
    <scope>NUCLEOTIDE SEQUENCE [LARGE SCALE GENOMIC DNA]</scope>
    <source>
        <strain evidence="3">Nit1536</strain>
    </source>
</reference>
<organism evidence="2 3">
    <name type="scientific">Nitratireductor thuwali</name>
    <dbReference type="NCBI Taxonomy" id="2267699"/>
    <lineage>
        <taxon>Bacteria</taxon>
        <taxon>Pseudomonadati</taxon>
        <taxon>Pseudomonadota</taxon>
        <taxon>Alphaproteobacteria</taxon>
        <taxon>Hyphomicrobiales</taxon>
        <taxon>Phyllobacteriaceae</taxon>
        <taxon>Nitratireductor</taxon>
    </lineage>
</organism>
<name>A0ABY5MC88_9HYPH</name>
<evidence type="ECO:0000313" key="3">
    <source>
        <dbReference type="Proteomes" id="UP001342418"/>
    </source>
</evidence>
<proteinExistence type="predicted"/>
<sequence length="92" mass="10053">MGITERRVAPQANAAPFSQPVSTEHEEETMSEEAFNMSLRKFLKQVGVTSQCQIEEIVRSGKAGPGKLKVKMVLTAEGTELNHVVTGEIELP</sequence>
<evidence type="ECO:0000313" key="2">
    <source>
        <dbReference type="EMBL" id="UUP15705.1"/>
    </source>
</evidence>
<protein>
    <submittedName>
        <fullName evidence="2">Uncharacterized protein</fullName>
    </submittedName>
</protein>
<dbReference type="InterPro" id="IPR045471">
    <property type="entry name" value="DUF6494"/>
</dbReference>
<feature type="region of interest" description="Disordered" evidence="1">
    <location>
        <begin position="1"/>
        <end position="32"/>
    </location>
</feature>
<evidence type="ECO:0000256" key="1">
    <source>
        <dbReference type="SAM" id="MobiDB-lite"/>
    </source>
</evidence>
<dbReference type="Pfam" id="PF20104">
    <property type="entry name" value="DUF6494"/>
    <property type="match status" value="1"/>
</dbReference>
<keyword evidence="3" id="KW-1185">Reference proteome</keyword>
<dbReference type="EMBL" id="CP030941">
    <property type="protein sequence ID" value="UUP15705.1"/>
    <property type="molecule type" value="Genomic_DNA"/>
</dbReference>
<accession>A0ABY5MC88</accession>